<proteinExistence type="inferred from homology"/>
<evidence type="ECO:0000256" key="9">
    <source>
        <dbReference type="ARBA" id="ARBA00066177"/>
    </source>
</evidence>
<feature type="region of interest" description="Disordered" evidence="11">
    <location>
        <begin position="644"/>
        <end position="664"/>
    </location>
</feature>
<dbReference type="SUPFAM" id="SSF50911">
    <property type="entry name" value="Mannose 6-phosphate receptor domain"/>
    <property type="match status" value="1"/>
</dbReference>
<reference evidence="13 14" key="1">
    <citation type="journal article" date="2017" name="PLoS Biol.">
        <title>The sea cucumber genome provides insights into morphological evolution and visceral regeneration.</title>
        <authorList>
            <person name="Zhang X."/>
            <person name="Sun L."/>
            <person name="Yuan J."/>
            <person name="Sun Y."/>
            <person name="Gao Y."/>
            <person name="Zhang L."/>
            <person name="Li S."/>
            <person name="Dai H."/>
            <person name="Hamel J.F."/>
            <person name="Liu C."/>
            <person name="Yu Y."/>
            <person name="Liu S."/>
            <person name="Lin W."/>
            <person name="Guo K."/>
            <person name="Jin S."/>
            <person name="Xu P."/>
            <person name="Storey K.B."/>
            <person name="Huan P."/>
            <person name="Zhang T."/>
            <person name="Zhou Y."/>
            <person name="Zhang J."/>
            <person name="Lin C."/>
            <person name="Li X."/>
            <person name="Xing L."/>
            <person name="Huo D."/>
            <person name="Sun M."/>
            <person name="Wang L."/>
            <person name="Mercier A."/>
            <person name="Li F."/>
            <person name="Yang H."/>
            <person name="Xiang J."/>
        </authorList>
    </citation>
    <scope>NUCLEOTIDE SEQUENCE [LARGE SCALE GENOMIC DNA]</scope>
    <source>
        <strain evidence="13">Shaxun</strain>
        <tissue evidence="13">Muscle</tissue>
    </source>
</reference>
<evidence type="ECO:0000256" key="2">
    <source>
        <dbReference type="ARBA" id="ARBA00009918"/>
    </source>
</evidence>
<evidence type="ECO:0000313" key="14">
    <source>
        <dbReference type="Proteomes" id="UP000230750"/>
    </source>
</evidence>
<dbReference type="OrthoDB" id="448954at2759"/>
<evidence type="ECO:0000256" key="3">
    <source>
        <dbReference type="ARBA" id="ARBA00022729"/>
    </source>
</evidence>
<feature type="region of interest" description="Disordered" evidence="11">
    <location>
        <begin position="495"/>
        <end position="523"/>
    </location>
</feature>
<evidence type="ECO:0000256" key="6">
    <source>
        <dbReference type="ARBA" id="ARBA00023157"/>
    </source>
</evidence>
<dbReference type="STRING" id="307972.A0A2G8JKB3"/>
<comment type="caution">
    <text evidence="13">The sequence shown here is derived from an EMBL/GenBank/DDBJ whole genome shotgun (WGS) entry which is preliminary data.</text>
</comment>
<dbReference type="PROSITE" id="PS51914">
    <property type="entry name" value="MRH"/>
    <property type="match status" value="1"/>
</dbReference>
<dbReference type="GO" id="GO:0030968">
    <property type="term" value="P:endoplasmic reticulum unfolded protein response"/>
    <property type="evidence" value="ECO:0007669"/>
    <property type="project" value="InterPro"/>
</dbReference>
<comment type="function">
    <text evidence="8">Lectin component of the HRD1 complex, which functions in endoplasmic reticulum (ER) quality control and ER-associated degradation (ERAD). Specifically recognizes and binds improperly folded glycoproteins as well as hyperglycosylated proteins, retain them in the ER, and transfers them to the ubiquitination machinery and promote their degradation. Possible targets include TRPV4 as well as hyperglycosylated HSP90B1.</text>
</comment>
<feature type="domain" description="MRH" evidence="12">
    <location>
        <begin position="55"/>
        <end position="174"/>
    </location>
</feature>
<gene>
    <name evidence="13" type="ORF">BSL78_26977</name>
</gene>
<keyword evidence="4" id="KW-0430">Lectin</keyword>
<comment type="subunit">
    <text evidence="9">Component of the HRD1 complex, which comprises at least SYNV1/HRD1, DERL1/2, FAM8A1, HERPUD1/HERP, OS9, SEL1L and UBE2J1. FAM8A1 is stabilized by interaction with SYNV1, which prevents its proteasomal degradation. OS9 and UBE2J1 recruitment to the complex may be mediated by SEL1L. Through this complex, may interact with ERLEC1 and HSPA5. Interacts (via C-terminus) with CPNE6 (via second C2 domain); this interaction occurs in a calcium-dependent manner in vitro. Interacts with CREB3.</text>
</comment>
<accession>A0A2G8JKB3</accession>
<dbReference type="Pfam" id="PF07915">
    <property type="entry name" value="PRKCSH"/>
    <property type="match status" value="1"/>
</dbReference>
<evidence type="ECO:0000256" key="8">
    <source>
        <dbReference type="ARBA" id="ARBA00053710"/>
    </source>
</evidence>
<keyword evidence="3" id="KW-0732">Signal</keyword>
<evidence type="ECO:0000259" key="12">
    <source>
        <dbReference type="PROSITE" id="PS51914"/>
    </source>
</evidence>
<evidence type="ECO:0000256" key="4">
    <source>
        <dbReference type="ARBA" id="ARBA00022734"/>
    </source>
</evidence>
<keyword evidence="7" id="KW-0325">Glycoprotein</keyword>
<dbReference type="GO" id="GO:0005788">
    <property type="term" value="C:endoplasmic reticulum lumen"/>
    <property type="evidence" value="ECO:0007669"/>
    <property type="project" value="UniProtKB-SubCell"/>
</dbReference>
<sequence>MNEPSEQEVVYMTSKYGQQYECQLPNIAELELEMEEEKAASEIGVSELLKPMETAPCIRKTKDWWSYQFCYGKNIEQFHLENDKIIGDVVVLGIYDSETDWSDNATTDSRKNRLNRYHSHNYVNGSTCDLNGKPRQAEVRFHCAEGEGDSISRIDEPTTCSYILTIHTTRICHHPYLKPPPKVKPKSVLCSPALTQDQFDIYLYREEQTKMEKERKEEENEKLAQGMKAAWFKQLLSKKSKDESEEEEEVDKTKAGSVGDEEGNAYSQELRDVLDKYSDSLSVASIDDAIALGIDPKTLAKVLVDIMDSVQDSLEAIDEEVIALESELGANKPKRPASESDREEDEVEDQIEEEEEEEEEEDDDEFSEKDYKSLLTDYRDGIDNMGVTDDEAARLMALADELEKSFENVEAVDKLLNANTGEDELDINKNDFRVPEEEEEGGRVDKTGEETRILEDGEKGDDKEKDEEEEEEDIKEDAEKMLISKVNDLIKKLQSDTATKGKAVGQSGDSQTGEDAAADGDVEDRVRVRVTRISMNQETGANTQEKEVNLYDPEHKSLEEAIQDHLEQSGIQVEGGKIELKVLSYKPDGWPDPEEDDSNIAILSEEETTYFKNIVSGLLGSQGQAEEVKHHKLEKNYRFQWDKNNHMQSEEIEPEEDNSPNSLF</sequence>
<feature type="compositionally biased region" description="Acidic residues" evidence="11">
    <location>
        <begin position="464"/>
        <end position="476"/>
    </location>
</feature>
<dbReference type="Gene3D" id="2.70.130.10">
    <property type="entry name" value="Mannose-6-phosphate receptor binding domain"/>
    <property type="match status" value="1"/>
</dbReference>
<evidence type="ECO:0000313" key="13">
    <source>
        <dbReference type="EMBL" id="PIK36196.1"/>
    </source>
</evidence>
<dbReference type="PANTHER" id="PTHR15414">
    <property type="entry name" value="OS-9-RELATED"/>
    <property type="match status" value="1"/>
</dbReference>
<dbReference type="AlphaFoldDB" id="A0A2G8JKB3"/>
<dbReference type="GO" id="GO:0030246">
    <property type="term" value="F:carbohydrate binding"/>
    <property type="evidence" value="ECO:0007669"/>
    <property type="project" value="UniProtKB-KW"/>
</dbReference>
<dbReference type="Proteomes" id="UP000230750">
    <property type="component" value="Unassembled WGS sequence"/>
</dbReference>
<name>A0A2G8JKB3_STIJA</name>
<comment type="similarity">
    <text evidence="2">Belongs to the OS-9 family.</text>
</comment>
<dbReference type="InterPro" id="IPR012913">
    <property type="entry name" value="OS9-like_dom"/>
</dbReference>
<evidence type="ECO:0000256" key="5">
    <source>
        <dbReference type="ARBA" id="ARBA00022824"/>
    </source>
</evidence>
<feature type="compositionally biased region" description="Basic and acidic residues" evidence="11">
    <location>
        <begin position="426"/>
        <end position="463"/>
    </location>
</feature>
<feature type="region of interest" description="Disordered" evidence="11">
    <location>
        <begin position="324"/>
        <end position="373"/>
    </location>
</feature>
<organism evidence="13 14">
    <name type="scientific">Stichopus japonicus</name>
    <name type="common">Sea cucumber</name>
    <dbReference type="NCBI Taxonomy" id="307972"/>
    <lineage>
        <taxon>Eukaryota</taxon>
        <taxon>Metazoa</taxon>
        <taxon>Echinodermata</taxon>
        <taxon>Eleutherozoa</taxon>
        <taxon>Echinozoa</taxon>
        <taxon>Holothuroidea</taxon>
        <taxon>Aspidochirotacea</taxon>
        <taxon>Aspidochirotida</taxon>
        <taxon>Stichopodidae</taxon>
        <taxon>Apostichopus</taxon>
    </lineage>
</organism>
<evidence type="ECO:0000256" key="10">
    <source>
        <dbReference type="ARBA" id="ARBA00069647"/>
    </source>
</evidence>
<comment type="subcellular location">
    <subcellularLocation>
        <location evidence="1">Endoplasmic reticulum lumen</location>
    </subcellularLocation>
</comment>
<feature type="region of interest" description="Disordered" evidence="11">
    <location>
        <begin position="426"/>
        <end position="480"/>
    </location>
</feature>
<feature type="region of interest" description="Disordered" evidence="11">
    <location>
        <begin position="238"/>
        <end position="265"/>
    </location>
</feature>
<evidence type="ECO:0000256" key="11">
    <source>
        <dbReference type="SAM" id="MobiDB-lite"/>
    </source>
</evidence>
<keyword evidence="14" id="KW-1185">Reference proteome</keyword>
<dbReference type="FunFam" id="2.70.130.10:FF:000002">
    <property type="entry name" value="protein OS-9 isoform X1"/>
    <property type="match status" value="1"/>
</dbReference>
<keyword evidence="5" id="KW-0256">Endoplasmic reticulum</keyword>
<dbReference type="InterPro" id="IPR044865">
    <property type="entry name" value="MRH_dom"/>
</dbReference>
<evidence type="ECO:0000256" key="1">
    <source>
        <dbReference type="ARBA" id="ARBA00004319"/>
    </source>
</evidence>
<keyword evidence="6" id="KW-1015">Disulfide bond</keyword>
<dbReference type="InterPro" id="IPR009011">
    <property type="entry name" value="Man6P_isomerase_rcpt-bd_dom_sf"/>
</dbReference>
<dbReference type="GO" id="GO:0030970">
    <property type="term" value="P:retrograde protein transport, ER to cytosol"/>
    <property type="evidence" value="ECO:0007669"/>
    <property type="project" value="TreeGrafter"/>
</dbReference>
<feature type="compositionally biased region" description="Acidic residues" evidence="11">
    <location>
        <begin position="341"/>
        <end position="367"/>
    </location>
</feature>
<dbReference type="PANTHER" id="PTHR15414:SF5">
    <property type="entry name" value="PROTEIN OS-9"/>
    <property type="match status" value="1"/>
</dbReference>
<evidence type="ECO:0000256" key="7">
    <source>
        <dbReference type="ARBA" id="ARBA00023180"/>
    </source>
</evidence>
<protein>
    <recommendedName>
        <fullName evidence="10">Protein OS-9</fullName>
    </recommendedName>
</protein>
<dbReference type="EMBL" id="MRZV01001722">
    <property type="protein sequence ID" value="PIK36196.1"/>
    <property type="molecule type" value="Genomic_DNA"/>
</dbReference>
<dbReference type="InterPro" id="IPR045149">
    <property type="entry name" value="OS-9-like"/>
</dbReference>